<keyword evidence="3" id="KW-0804">Transcription</keyword>
<dbReference type="GO" id="GO:0016987">
    <property type="term" value="F:sigma factor activity"/>
    <property type="evidence" value="ECO:0007669"/>
    <property type="project" value="UniProtKB-KW"/>
</dbReference>
<dbReference type="OrthoDB" id="1767844at2"/>
<dbReference type="Gene3D" id="1.10.1740.10">
    <property type="match status" value="1"/>
</dbReference>
<sequence>MDSAEQDYIKKAKDGDRDAFVWLCEKYQPIVYSLQRKYYLKDFEQDDWLQESRIVCYQTVNTYRFDQGLTFGFFYKMNLQRHVFSLLRRQEALKRRIDRTVTSLDEKLEYQGEFFYTREDPQALTSFQHVTVREHLATFHTQLSFFEREVFANYLIGKELNEISSELRCPETKVKSGLDRAKRKFKNYMT</sequence>
<evidence type="ECO:0000313" key="5">
    <source>
        <dbReference type="Proteomes" id="UP000286773"/>
    </source>
</evidence>
<dbReference type="RefSeq" id="WP_126814583.1">
    <property type="nucleotide sequence ID" value="NZ_NGKC01000016.1"/>
</dbReference>
<evidence type="ECO:0000256" key="1">
    <source>
        <dbReference type="ARBA" id="ARBA00023015"/>
    </source>
</evidence>
<dbReference type="NCBIfam" id="TIGR02937">
    <property type="entry name" value="sigma70-ECF"/>
    <property type="match status" value="1"/>
</dbReference>
<keyword evidence="2" id="KW-0731">Sigma factor</keyword>
<protein>
    <recommendedName>
        <fullName evidence="6">RNA polymerase sigma factor SigS</fullName>
    </recommendedName>
</protein>
<dbReference type="InterPro" id="IPR013325">
    <property type="entry name" value="RNA_pol_sigma_r2"/>
</dbReference>
<gene>
    <name evidence="4" type="ORF">CBF27_11830</name>
</gene>
<proteinExistence type="predicted"/>
<evidence type="ECO:0000256" key="3">
    <source>
        <dbReference type="ARBA" id="ARBA00023163"/>
    </source>
</evidence>
<dbReference type="GO" id="GO:0006352">
    <property type="term" value="P:DNA-templated transcription initiation"/>
    <property type="evidence" value="ECO:0007669"/>
    <property type="project" value="InterPro"/>
</dbReference>
<accession>A0A430APF1</accession>
<dbReference type="SUPFAM" id="SSF88946">
    <property type="entry name" value="Sigma2 domain of RNA polymerase sigma factors"/>
    <property type="match status" value="1"/>
</dbReference>
<dbReference type="PANTHER" id="PTHR43133">
    <property type="entry name" value="RNA POLYMERASE ECF-TYPE SIGMA FACTO"/>
    <property type="match status" value="1"/>
</dbReference>
<comment type="caution">
    <text evidence="4">The sequence shown here is derived from an EMBL/GenBank/DDBJ whole genome shotgun (WGS) entry which is preliminary data.</text>
</comment>
<dbReference type="PANTHER" id="PTHR43133:SF51">
    <property type="entry name" value="RNA POLYMERASE SIGMA FACTOR"/>
    <property type="match status" value="1"/>
</dbReference>
<organism evidence="4 5">
    <name type="scientific">Vagococcus acidifermentans</name>
    <dbReference type="NCBI Taxonomy" id="564710"/>
    <lineage>
        <taxon>Bacteria</taxon>
        <taxon>Bacillati</taxon>
        <taxon>Bacillota</taxon>
        <taxon>Bacilli</taxon>
        <taxon>Lactobacillales</taxon>
        <taxon>Enterococcaceae</taxon>
        <taxon>Vagococcus</taxon>
    </lineage>
</organism>
<dbReference type="Proteomes" id="UP000286773">
    <property type="component" value="Unassembled WGS sequence"/>
</dbReference>
<keyword evidence="5" id="KW-1185">Reference proteome</keyword>
<name>A0A430APF1_9ENTE</name>
<evidence type="ECO:0008006" key="6">
    <source>
        <dbReference type="Google" id="ProtNLM"/>
    </source>
</evidence>
<dbReference type="AlphaFoldDB" id="A0A430APF1"/>
<dbReference type="EMBL" id="NGKC01000016">
    <property type="protein sequence ID" value="RSU09767.1"/>
    <property type="molecule type" value="Genomic_DNA"/>
</dbReference>
<dbReference type="InterPro" id="IPR014284">
    <property type="entry name" value="RNA_pol_sigma-70_dom"/>
</dbReference>
<reference evidence="4 5" key="1">
    <citation type="submission" date="2017-05" db="EMBL/GenBank/DDBJ databases">
        <title>Vagococcus spp. assemblies.</title>
        <authorList>
            <person name="Gulvik C.A."/>
        </authorList>
    </citation>
    <scope>NUCLEOTIDE SEQUENCE [LARGE SCALE GENOMIC DNA]</scope>
    <source>
        <strain evidence="4 5">LMG 24798</strain>
    </source>
</reference>
<keyword evidence="1" id="KW-0805">Transcription regulation</keyword>
<evidence type="ECO:0000313" key="4">
    <source>
        <dbReference type="EMBL" id="RSU09767.1"/>
    </source>
</evidence>
<evidence type="ECO:0000256" key="2">
    <source>
        <dbReference type="ARBA" id="ARBA00023082"/>
    </source>
</evidence>
<dbReference type="InterPro" id="IPR039425">
    <property type="entry name" value="RNA_pol_sigma-70-like"/>
</dbReference>